<name>A0A0A9E9C2_ARUDO</name>
<organism evidence="1">
    <name type="scientific">Arundo donax</name>
    <name type="common">Giant reed</name>
    <name type="synonym">Donax arundinaceus</name>
    <dbReference type="NCBI Taxonomy" id="35708"/>
    <lineage>
        <taxon>Eukaryota</taxon>
        <taxon>Viridiplantae</taxon>
        <taxon>Streptophyta</taxon>
        <taxon>Embryophyta</taxon>
        <taxon>Tracheophyta</taxon>
        <taxon>Spermatophyta</taxon>
        <taxon>Magnoliopsida</taxon>
        <taxon>Liliopsida</taxon>
        <taxon>Poales</taxon>
        <taxon>Poaceae</taxon>
        <taxon>PACMAD clade</taxon>
        <taxon>Arundinoideae</taxon>
        <taxon>Arundineae</taxon>
        <taxon>Arundo</taxon>
    </lineage>
</organism>
<reference evidence="1" key="2">
    <citation type="journal article" date="2015" name="Data Brief">
        <title>Shoot transcriptome of the giant reed, Arundo donax.</title>
        <authorList>
            <person name="Barrero R.A."/>
            <person name="Guerrero F.D."/>
            <person name="Moolhuijzen P."/>
            <person name="Goolsby J.A."/>
            <person name="Tidwell J."/>
            <person name="Bellgard S.E."/>
            <person name="Bellgard M.I."/>
        </authorList>
    </citation>
    <scope>NUCLEOTIDE SEQUENCE</scope>
    <source>
        <tissue evidence="1">Shoot tissue taken approximately 20 cm above the soil surface</tissue>
    </source>
</reference>
<evidence type="ECO:0000313" key="1">
    <source>
        <dbReference type="EMBL" id="JAD96616.1"/>
    </source>
</evidence>
<reference evidence="1" key="1">
    <citation type="submission" date="2014-09" db="EMBL/GenBank/DDBJ databases">
        <authorList>
            <person name="Magalhaes I.L.F."/>
            <person name="Oliveira U."/>
            <person name="Santos F.R."/>
            <person name="Vidigal T.H.D.A."/>
            <person name="Brescovit A.D."/>
            <person name="Santos A.J."/>
        </authorList>
    </citation>
    <scope>NUCLEOTIDE SEQUENCE</scope>
    <source>
        <tissue evidence="1">Shoot tissue taken approximately 20 cm above the soil surface</tissue>
    </source>
</reference>
<proteinExistence type="predicted"/>
<accession>A0A0A9E9C2</accession>
<dbReference type="EMBL" id="GBRH01201279">
    <property type="protein sequence ID" value="JAD96616.1"/>
    <property type="molecule type" value="Transcribed_RNA"/>
</dbReference>
<sequence length="56" mass="6273">METFDALCISKESVANLVDTVQLLTSKHEMNKMGLCLNFAVVPWEIYVASTCIYAM</sequence>
<dbReference type="AlphaFoldDB" id="A0A0A9E9C2"/>
<protein>
    <submittedName>
        <fullName evidence="1">Uncharacterized protein</fullName>
    </submittedName>
</protein>